<feature type="transmembrane region" description="Helical" evidence="1">
    <location>
        <begin position="31"/>
        <end position="53"/>
    </location>
</feature>
<dbReference type="Pfam" id="PF06691">
    <property type="entry name" value="DUF1189"/>
    <property type="match status" value="1"/>
</dbReference>
<dbReference type="AlphaFoldDB" id="A0A0K9FA84"/>
<dbReference type="OrthoDB" id="1903376at2"/>
<name>A0A0K9FA84_9BACI</name>
<reference evidence="3" key="1">
    <citation type="submission" date="2015-07" db="EMBL/GenBank/DDBJ databases">
        <authorList>
            <consortium name="Consortium for Microbial Forensics and Genomics (microFORGE)"/>
            <person name="Knight B.M."/>
            <person name="Roberts D.P."/>
            <person name="Lin D."/>
            <person name="Hari K."/>
            <person name="Fletcher J."/>
            <person name="Melcher U."/>
            <person name="Blagden T."/>
            <person name="Winegar R.A."/>
        </authorList>
    </citation>
    <scope>NUCLEOTIDE SEQUENCE [LARGE SCALE GENOMIC DNA]</scope>
    <source>
        <strain evidence="3">DSM 23493</strain>
    </source>
</reference>
<accession>A0A0K9FA84</accession>
<evidence type="ECO:0000256" key="1">
    <source>
        <dbReference type="SAM" id="Phobius"/>
    </source>
</evidence>
<gene>
    <name evidence="2" type="ORF">ACZ11_03670</name>
</gene>
<dbReference type="InterPro" id="IPR009574">
    <property type="entry name" value="DUF1189"/>
</dbReference>
<feature type="transmembrane region" description="Helical" evidence="1">
    <location>
        <begin position="73"/>
        <end position="106"/>
    </location>
</feature>
<keyword evidence="1" id="KW-0472">Membrane</keyword>
<evidence type="ECO:0000313" key="2">
    <source>
        <dbReference type="EMBL" id="KMY31370.1"/>
    </source>
</evidence>
<dbReference type="EMBL" id="LFXJ01000005">
    <property type="protein sequence ID" value="KMY31370.1"/>
    <property type="molecule type" value="Genomic_DNA"/>
</dbReference>
<keyword evidence="1" id="KW-1133">Transmembrane helix</keyword>
<proteinExistence type="predicted"/>
<feature type="transmembrane region" description="Helical" evidence="1">
    <location>
        <begin position="141"/>
        <end position="162"/>
    </location>
</feature>
<organism evidence="2 3">
    <name type="scientific">Lysinibacillus xylanilyticus</name>
    <dbReference type="NCBI Taxonomy" id="582475"/>
    <lineage>
        <taxon>Bacteria</taxon>
        <taxon>Bacillati</taxon>
        <taxon>Bacillota</taxon>
        <taxon>Bacilli</taxon>
        <taxon>Bacillales</taxon>
        <taxon>Bacillaceae</taxon>
        <taxon>Lysinibacillus</taxon>
    </lineage>
</organism>
<feature type="transmembrane region" description="Helical" evidence="1">
    <location>
        <begin position="118"/>
        <end position="135"/>
    </location>
</feature>
<dbReference type="GeneID" id="96597416"/>
<keyword evidence="1" id="KW-0812">Transmembrane</keyword>
<dbReference type="RefSeq" id="WP_049663894.1">
    <property type="nucleotide sequence ID" value="NZ_JBIVOC010000011.1"/>
</dbReference>
<comment type="caution">
    <text evidence="2">The sequence shown here is derived from an EMBL/GenBank/DDBJ whole genome shotgun (WGS) entry which is preliminary data.</text>
</comment>
<sequence>MKHSQLFIDSLIHPKKLAAYRLLPIGKVIQYTFLLITVVTVFSFGRFTAGLSVDTLDMNSLNGITEYIEGVKWVLYPVTFIMLFVFTTMLIFAQIALYALAGLLILNVMKRRGEYRHIWRTTTFAMTWAILISMLSDYLPINSTIISVFSLFLTVTLLIVALTKYPKQPITK</sequence>
<protein>
    <submittedName>
        <fullName evidence="2">4-hydroxy-3-methylbut-2-en-1-yl diphosphate synthase</fullName>
    </submittedName>
</protein>
<evidence type="ECO:0000313" key="3">
    <source>
        <dbReference type="Proteomes" id="UP000037326"/>
    </source>
</evidence>
<dbReference type="Proteomes" id="UP000037326">
    <property type="component" value="Unassembled WGS sequence"/>
</dbReference>
<dbReference type="PATRIC" id="fig|582475.4.peg.131"/>